<proteinExistence type="predicted"/>
<dbReference type="RefSeq" id="WP_133765592.1">
    <property type="nucleotide sequence ID" value="NZ_BAAARP010000003.1"/>
</dbReference>
<dbReference type="InterPro" id="IPR059106">
    <property type="entry name" value="WHD_MalT"/>
</dbReference>
<dbReference type="SMART" id="SM00421">
    <property type="entry name" value="HTH_LUXR"/>
    <property type="match status" value="1"/>
</dbReference>
<dbReference type="OrthoDB" id="134985at2"/>
<dbReference type="Proteomes" id="UP000295344">
    <property type="component" value="Unassembled WGS sequence"/>
</dbReference>
<dbReference type="Pfam" id="PF25873">
    <property type="entry name" value="WHD_MalT"/>
    <property type="match status" value="1"/>
</dbReference>
<dbReference type="SUPFAM" id="SSF52540">
    <property type="entry name" value="P-loop containing nucleoside triphosphate hydrolases"/>
    <property type="match status" value="1"/>
</dbReference>
<dbReference type="SUPFAM" id="SSF46894">
    <property type="entry name" value="C-terminal effector domain of the bipartite response regulators"/>
    <property type="match status" value="1"/>
</dbReference>
<gene>
    <name evidence="2" type="ORF">CLV52_1512</name>
</gene>
<dbReference type="InterPro" id="IPR016032">
    <property type="entry name" value="Sig_transdc_resp-reg_C-effctor"/>
</dbReference>
<dbReference type="InterPro" id="IPR027417">
    <property type="entry name" value="P-loop_NTPase"/>
</dbReference>
<dbReference type="GO" id="GO:0006355">
    <property type="term" value="P:regulation of DNA-templated transcription"/>
    <property type="evidence" value="ECO:0007669"/>
    <property type="project" value="InterPro"/>
</dbReference>
<dbReference type="CDD" id="cd06170">
    <property type="entry name" value="LuxR_C_like"/>
    <property type="match status" value="1"/>
</dbReference>
<keyword evidence="3" id="KW-1185">Reference proteome</keyword>
<evidence type="ECO:0000313" key="3">
    <source>
        <dbReference type="Proteomes" id="UP000295344"/>
    </source>
</evidence>
<reference evidence="2 3" key="1">
    <citation type="submission" date="2019-03" db="EMBL/GenBank/DDBJ databases">
        <title>Genomic Encyclopedia of Archaeal and Bacterial Type Strains, Phase II (KMG-II): from individual species to whole genera.</title>
        <authorList>
            <person name="Goeker M."/>
        </authorList>
    </citation>
    <scope>NUCLEOTIDE SEQUENCE [LARGE SCALE GENOMIC DNA]</scope>
    <source>
        <strain evidence="2 3">DSM 24782</strain>
    </source>
</reference>
<name>A0A4R7FSW9_9MICO</name>
<dbReference type="Pfam" id="PF00196">
    <property type="entry name" value="GerE"/>
    <property type="match status" value="1"/>
</dbReference>
<dbReference type="GO" id="GO:0003677">
    <property type="term" value="F:DNA binding"/>
    <property type="evidence" value="ECO:0007669"/>
    <property type="project" value="InterPro"/>
</dbReference>
<sequence>MRTESPFVVADGPHRRAAPPVVPRGAIARPRLALPGHGDAHVAVWAAAGSGKTALLAQWREQLQREGRPCPWVGVPPSGEDAPTLSSAVAAAWDDVDRAASDGPIPSGGAPALARRAPVTLFLDDLDRLTSGADGAWLRRLLASRPASLHVVMAGRRPPAALMRAVLPTAELRSEDLAFTAAEAAMLLRSRGIGLDDEALTALLDHTGGWVAALAALADRLARAGARSQLPPGFLTDQRSAGDQLVAELVADLSASDRDFLLATAAVDRFPVGLAAHLADRPDAAAVVERLSERLALISCDDREGEPVYRYHPMLRGHLRAESRRRDLDAAARTLTRASAWYRARGRPGEALELALRAEDVPGVARLVEQHGVELVFRGVAPRVHDALVLLERRGRSSPALHVVAAMVLLPGSSNRSIVRHHLACAAASAGELPPPLRLLLSALQILEGEPDDVPSALAVLRTRDRELRLATADPPAELRCAHVVVDWARARAADRCGDPDEAFWLLLECADATDSEHTAWAHLTVLQEASTLAARQGQWAQAVALADRMAAAPVAGVESDLAAARAGVAAVAKTYRETMSASTADLDVLLRSRAIAFDRHLAVEAAALREMVLLDAGTDDREAFARLEHLALTYDRPTPRVVASFAYHLVAATLVHRGRDRAEEAVALVRRALGREAAETVLAAALVQDGSGRPAQAEHGLLAALSARAPAWDPSTGVLVLLTLAAHADRCGRSTQADVRVVQALERAALLHARRPFVVRGGFGADLVAVRLGRLGPLDGFAAELVRERAALPRRRRPAGVDVPITEKEREVLRELPRYQSVGDIADRLQLSPNTIKTHIRSLYQKFGVSSRAQAVEQASRVGLL</sequence>
<dbReference type="Gene3D" id="1.10.10.10">
    <property type="entry name" value="Winged helix-like DNA-binding domain superfamily/Winged helix DNA-binding domain"/>
    <property type="match status" value="1"/>
</dbReference>
<evidence type="ECO:0000259" key="1">
    <source>
        <dbReference type="PROSITE" id="PS50043"/>
    </source>
</evidence>
<dbReference type="InterPro" id="IPR000792">
    <property type="entry name" value="Tscrpt_reg_LuxR_C"/>
</dbReference>
<accession>A0A4R7FSW9</accession>
<feature type="domain" description="HTH luxR-type" evidence="1">
    <location>
        <begin position="799"/>
        <end position="864"/>
    </location>
</feature>
<evidence type="ECO:0000313" key="2">
    <source>
        <dbReference type="EMBL" id="TDS80940.1"/>
    </source>
</evidence>
<dbReference type="PROSITE" id="PS50043">
    <property type="entry name" value="HTH_LUXR_2"/>
    <property type="match status" value="1"/>
</dbReference>
<organism evidence="2 3">
    <name type="scientific">Amnibacterium kyonggiense</name>
    <dbReference type="NCBI Taxonomy" id="595671"/>
    <lineage>
        <taxon>Bacteria</taxon>
        <taxon>Bacillati</taxon>
        <taxon>Actinomycetota</taxon>
        <taxon>Actinomycetes</taxon>
        <taxon>Micrococcales</taxon>
        <taxon>Microbacteriaceae</taxon>
        <taxon>Amnibacterium</taxon>
    </lineage>
</organism>
<protein>
    <submittedName>
        <fullName evidence="2">LuxR family maltose regulon positive regulatory protein</fullName>
    </submittedName>
</protein>
<dbReference type="AlphaFoldDB" id="A0A4R7FSW9"/>
<comment type="caution">
    <text evidence="2">The sequence shown here is derived from an EMBL/GenBank/DDBJ whole genome shotgun (WGS) entry which is preliminary data.</text>
</comment>
<dbReference type="EMBL" id="SOAM01000001">
    <property type="protein sequence ID" value="TDS80940.1"/>
    <property type="molecule type" value="Genomic_DNA"/>
</dbReference>
<dbReference type="InterPro" id="IPR036388">
    <property type="entry name" value="WH-like_DNA-bd_sf"/>
</dbReference>